<reference evidence="1 2" key="1">
    <citation type="submission" date="2008-07" db="EMBL/GenBank/DDBJ databases">
        <authorList>
            <person name="El-Sayed N."/>
            <person name="Caler E."/>
            <person name="Inman J."/>
            <person name="Amedeo P."/>
            <person name="Hass B."/>
            <person name="Wortman J."/>
        </authorList>
    </citation>
    <scope>NUCLEOTIDE SEQUENCE [LARGE SCALE GENOMIC DNA]</scope>
    <source>
        <strain evidence="2">ATCC 50983 / TXsc</strain>
    </source>
</reference>
<feature type="non-terminal residue" evidence="1">
    <location>
        <position position="1"/>
    </location>
</feature>
<gene>
    <name evidence="1" type="ORF">Pmar_PMAR003766</name>
</gene>
<accession>C5L643</accession>
<organism evidence="2">
    <name type="scientific">Perkinsus marinus (strain ATCC 50983 / TXsc)</name>
    <dbReference type="NCBI Taxonomy" id="423536"/>
    <lineage>
        <taxon>Eukaryota</taxon>
        <taxon>Sar</taxon>
        <taxon>Alveolata</taxon>
        <taxon>Perkinsozoa</taxon>
        <taxon>Perkinsea</taxon>
        <taxon>Perkinsida</taxon>
        <taxon>Perkinsidae</taxon>
        <taxon>Perkinsus</taxon>
    </lineage>
</organism>
<evidence type="ECO:0000313" key="2">
    <source>
        <dbReference type="Proteomes" id="UP000007800"/>
    </source>
</evidence>
<protein>
    <submittedName>
        <fullName evidence="1">Uncharacterized protein</fullName>
    </submittedName>
</protein>
<dbReference type="InParanoid" id="C5L643"/>
<evidence type="ECO:0000313" key="1">
    <source>
        <dbReference type="EMBL" id="EER07800.1"/>
    </source>
</evidence>
<proteinExistence type="predicted"/>
<keyword evidence="2" id="KW-1185">Reference proteome</keyword>
<name>C5L643_PERM5</name>
<dbReference type="OrthoDB" id="442495at2759"/>
<dbReference type="EMBL" id="GG679691">
    <property type="protein sequence ID" value="EER07800.1"/>
    <property type="molecule type" value="Genomic_DNA"/>
</dbReference>
<dbReference type="GeneID" id="9042999"/>
<dbReference type="Proteomes" id="UP000007800">
    <property type="component" value="Unassembled WGS sequence"/>
</dbReference>
<sequence>LCSWLNPLVVRQLDAFKQPSLVIRGMRPSKCSRYEGRWAEEISSSLLGNIARLLDPEREVKPASAVVLELCVAAAEAFALARSHEVTLNSSAAAILDPASAAARDSVWEIPIDRIPELLLAVFSLDLEGGEGHSLSYQVSSVFLRACERWLMILKNKASLAAEEAELLTEFLEVLDEVGYSYEELTTAAASVMGEEEAEDTAHA</sequence>
<dbReference type="OMA" id="WLMILKN"/>
<dbReference type="RefSeq" id="XP_002775984.1">
    <property type="nucleotide sequence ID" value="XM_002775938.1"/>
</dbReference>
<dbReference type="AlphaFoldDB" id="C5L643"/>